<reference evidence="1" key="1">
    <citation type="submission" date="2021-05" db="EMBL/GenBank/DDBJ databases">
        <authorList>
            <person name="Alioto T."/>
            <person name="Alioto T."/>
            <person name="Gomez Garrido J."/>
        </authorList>
    </citation>
    <scope>NUCLEOTIDE SEQUENCE</scope>
</reference>
<dbReference type="EMBL" id="HBUF01055756">
    <property type="protein sequence ID" value="CAG6623833.1"/>
    <property type="molecule type" value="Transcribed_RNA"/>
</dbReference>
<organism evidence="1">
    <name type="scientific">Cacopsylla melanoneura</name>
    <dbReference type="NCBI Taxonomy" id="428564"/>
    <lineage>
        <taxon>Eukaryota</taxon>
        <taxon>Metazoa</taxon>
        <taxon>Ecdysozoa</taxon>
        <taxon>Arthropoda</taxon>
        <taxon>Hexapoda</taxon>
        <taxon>Insecta</taxon>
        <taxon>Pterygota</taxon>
        <taxon>Neoptera</taxon>
        <taxon>Paraneoptera</taxon>
        <taxon>Hemiptera</taxon>
        <taxon>Sternorrhyncha</taxon>
        <taxon>Psylloidea</taxon>
        <taxon>Psyllidae</taxon>
        <taxon>Psyllinae</taxon>
        <taxon>Cacopsylla</taxon>
    </lineage>
</organism>
<sequence>MLRKKERKIDEQTNACKMEKEITFDKTKSSKNYNRNLEKYNKKTFTSKEKYTSNSKNQQNIVAKDFEAIKQNIYCFIFLNAYSKTIKEGIQIRNLNQHVVIFK</sequence>
<proteinExistence type="predicted"/>
<dbReference type="EMBL" id="HBUF01227867">
    <property type="protein sequence ID" value="CAG6672218.1"/>
    <property type="molecule type" value="Transcribed_RNA"/>
</dbReference>
<accession>A0A8D8MFV6</accession>
<evidence type="ECO:0000313" key="1">
    <source>
        <dbReference type="EMBL" id="CAG6623832.1"/>
    </source>
</evidence>
<dbReference type="EMBL" id="HBUF01055755">
    <property type="protein sequence ID" value="CAG6623832.1"/>
    <property type="molecule type" value="Transcribed_RNA"/>
</dbReference>
<name>A0A8D8MFV6_9HEMI</name>
<dbReference type="EMBL" id="HBUF01227866">
    <property type="protein sequence ID" value="CAG6672217.1"/>
    <property type="molecule type" value="Transcribed_RNA"/>
</dbReference>
<dbReference type="AlphaFoldDB" id="A0A8D8MFV6"/>
<protein>
    <submittedName>
        <fullName evidence="1">Uncharacterized protein</fullName>
    </submittedName>
</protein>